<organism evidence="9 10">
    <name type="scientific">Deinococcus wulumuqiensis</name>
    <dbReference type="NCBI Taxonomy" id="980427"/>
    <lineage>
        <taxon>Bacteria</taxon>
        <taxon>Thermotogati</taxon>
        <taxon>Deinococcota</taxon>
        <taxon>Deinococci</taxon>
        <taxon>Deinococcales</taxon>
        <taxon>Deinococcaceae</taxon>
        <taxon>Deinococcus</taxon>
    </lineage>
</organism>
<dbReference type="PANTHER" id="PTHR21152">
    <property type="entry name" value="AMINOTRANSFERASE CLASS V"/>
    <property type="match status" value="1"/>
</dbReference>
<dbReference type="InterPro" id="IPR024169">
    <property type="entry name" value="SP_NH2Trfase/AEP_transaminase"/>
</dbReference>
<evidence type="ECO:0000313" key="10">
    <source>
        <dbReference type="Proteomes" id="UP000253744"/>
    </source>
</evidence>
<dbReference type="InterPro" id="IPR000192">
    <property type="entry name" value="Aminotrans_V_dom"/>
</dbReference>
<dbReference type="InterPro" id="IPR015424">
    <property type="entry name" value="PyrdxlP-dep_Trfase"/>
</dbReference>
<reference evidence="9 10" key="1">
    <citation type="submission" date="2018-07" db="EMBL/GenBank/DDBJ databases">
        <title>Complete Genome and Methylome Analysis of Deinococcus wulumuqiensis NEB 479.</title>
        <authorList>
            <person name="Fomenkov A."/>
            <person name="Luyten Y."/>
            <person name="Vincze T."/>
            <person name="Anton B.P."/>
            <person name="Clark T."/>
            <person name="Roberts R.J."/>
            <person name="Morgan R.D."/>
        </authorList>
    </citation>
    <scope>NUCLEOTIDE SEQUENCE [LARGE SCALE GENOMIC DNA]</scope>
    <source>
        <strain evidence="9 10">NEB 479</strain>
    </source>
</reference>
<dbReference type="Pfam" id="PF00266">
    <property type="entry name" value="Aminotran_5"/>
    <property type="match status" value="1"/>
</dbReference>
<dbReference type="PANTHER" id="PTHR21152:SF40">
    <property type="entry name" value="ALANINE--GLYOXYLATE AMINOTRANSFERASE"/>
    <property type="match status" value="1"/>
</dbReference>
<comment type="cofactor">
    <cofactor evidence="1 5 7">
        <name>pyridoxal 5'-phosphate</name>
        <dbReference type="ChEBI" id="CHEBI:597326"/>
    </cofactor>
</comment>
<evidence type="ECO:0000313" key="9">
    <source>
        <dbReference type="EMBL" id="AXG98837.1"/>
    </source>
</evidence>
<evidence type="ECO:0000256" key="1">
    <source>
        <dbReference type="ARBA" id="ARBA00001933"/>
    </source>
</evidence>
<dbReference type="GO" id="GO:0004760">
    <property type="term" value="F:L-serine-pyruvate transaminase activity"/>
    <property type="evidence" value="ECO:0007669"/>
    <property type="project" value="TreeGrafter"/>
</dbReference>
<dbReference type="EMBL" id="CP031158">
    <property type="protein sequence ID" value="AXG98837.1"/>
    <property type="molecule type" value="Genomic_DNA"/>
</dbReference>
<accession>A0A345IGL5</accession>
<proteinExistence type="inferred from homology"/>
<evidence type="ECO:0000256" key="5">
    <source>
        <dbReference type="PIRSR" id="PIRSR000524-50"/>
    </source>
</evidence>
<dbReference type="Gene3D" id="3.90.1150.10">
    <property type="entry name" value="Aspartate Aminotransferase, domain 1"/>
    <property type="match status" value="1"/>
</dbReference>
<dbReference type="InterPro" id="IPR015422">
    <property type="entry name" value="PyrdxlP-dep_Trfase_small"/>
</dbReference>
<dbReference type="InterPro" id="IPR015421">
    <property type="entry name" value="PyrdxlP-dep_Trfase_major"/>
</dbReference>
<evidence type="ECO:0000256" key="2">
    <source>
        <dbReference type="ARBA" id="ARBA00009236"/>
    </source>
</evidence>
<dbReference type="Gene3D" id="3.40.640.10">
    <property type="entry name" value="Type I PLP-dependent aspartate aminotransferase-like (Major domain)"/>
    <property type="match status" value="1"/>
</dbReference>
<keyword evidence="9" id="KW-0808">Transferase</keyword>
<feature type="binding site" evidence="4">
    <location>
        <position position="361"/>
    </location>
    <ligand>
        <name>substrate</name>
    </ligand>
</feature>
<feature type="domain" description="Aminotransferase class V" evidence="8">
    <location>
        <begin position="56"/>
        <end position="303"/>
    </location>
</feature>
<dbReference type="SUPFAM" id="SSF53383">
    <property type="entry name" value="PLP-dependent transferases"/>
    <property type="match status" value="1"/>
</dbReference>
<sequence>MTRIITRRVCSGKSAARYSLGMSDALPAHLPLNRERLIAPGPVEVAPDVLLALAQPQMHHRAPEGIAKLMEAREKLTRLLGDPYDAVITTSSGTGAFEGALVSTTPSGAQVVNAQAGKFSERWGEMAQRFGYDTRIVAKPWGEMLDPDEVADACKGAHTLTITHSETSTGALHDLGAIAAAAKAQNPDLIIIADCITSYGNAELRPAAWGVDVVVSGSQKGTATPPGLGFVLFSPDVQARMIKNTPHGFYLDMTRELAGQKAGSTPQTPAINLIYALSVALDRSLRVPLEVLWAEQRRKTDALIAAGTALGAPAWAARPSAAVAVLRAPQGLGGKQIAARLAEMGQRALPGQAPHEDTVFRLSTMGYADRYDALGIAGMLEDCFASLGVSFERGAAVQAAWDVLRY</sequence>
<gene>
    <name evidence="9" type="ORF">DVJ83_06270</name>
</gene>
<evidence type="ECO:0000256" key="6">
    <source>
        <dbReference type="RuleBase" id="RU004075"/>
    </source>
</evidence>
<evidence type="ECO:0000256" key="3">
    <source>
        <dbReference type="ARBA" id="ARBA00022898"/>
    </source>
</evidence>
<dbReference type="Proteomes" id="UP000253744">
    <property type="component" value="Chromosome"/>
</dbReference>
<dbReference type="GO" id="GO:0008453">
    <property type="term" value="F:alanine-glyoxylate transaminase activity"/>
    <property type="evidence" value="ECO:0007669"/>
    <property type="project" value="TreeGrafter"/>
</dbReference>
<dbReference type="PIRSF" id="PIRSF000524">
    <property type="entry name" value="SPT"/>
    <property type="match status" value="1"/>
</dbReference>
<dbReference type="STRING" id="1288484.GCA_000348665_02431"/>
<evidence type="ECO:0000256" key="7">
    <source>
        <dbReference type="RuleBase" id="RU004504"/>
    </source>
</evidence>
<evidence type="ECO:0000256" key="4">
    <source>
        <dbReference type="PIRSR" id="PIRSR000524-1"/>
    </source>
</evidence>
<dbReference type="AlphaFoldDB" id="A0A345IGL5"/>
<name>A0A345IGL5_9DEIO</name>
<evidence type="ECO:0000259" key="8">
    <source>
        <dbReference type="Pfam" id="PF00266"/>
    </source>
</evidence>
<dbReference type="PROSITE" id="PS00595">
    <property type="entry name" value="AA_TRANSFER_CLASS_5"/>
    <property type="match status" value="1"/>
</dbReference>
<keyword evidence="3 5" id="KW-0663">Pyridoxal phosphate</keyword>
<dbReference type="GO" id="GO:0019265">
    <property type="term" value="P:glycine biosynthetic process, by transamination of glyoxylate"/>
    <property type="evidence" value="ECO:0007669"/>
    <property type="project" value="TreeGrafter"/>
</dbReference>
<dbReference type="InterPro" id="IPR020578">
    <property type="entry name" value="Aminotrans_V_PyrdxlP_BS"/>
</dbReference>
<keyword evidence="9" id="KW-0032">Aminotransferase</keyword>
<dbReference type="KEGG" id="dwu:DVJ83_06270"/>
<feature type="modified residue" description="N6-(pyridoxal phosphate)lysine" evidence="5">
    <location>
        <position position="220"/>
    </location>
</feature>
<protein>
    <submittedName>
        <fullName evidence="9">Aminotransferase class V-fold PLP-dependent enzyme</fullName>
    </submittedName>
</protein>
<comment type="similarity">
    <text evidence="2 6">Belongs to the class-V pyridoxal-phosphate-dependent aminotransferase family.</text>
</comment>